<keyword evidence="2" id="KW-1185">Reference proteome</keyword>
<accession>A0AC60QCE5</accession>
<sequence>MKNGLASHDRSNRFERQLISFGDSRGTPHDFGTPRVFLLIMHNQGKPAAPSQSRASDSVECERKTTIFFIIIVSVPLAILASQALFKLIVDSRDTVLKRPPTCCPKLVDKLLRSANTSLNPCSQFNRHSCSGWNYGENSLKSSFETNVQDPVIQGRLRTHAGQTIFKFYKACLSATFEPSAMVNQAIHAVVDVTRHYHPSNPRDALRLLLTISVLYGLSAPVQVKIVPGKQIIIQTPWPRESLTVTQFSVEYGYEALRVFNLILRTNVTLNKLRGAQERLFVETKPCNDTASLSNVTKYLIPGLEESDWRMTLAELYHWPLPNFMCPRSLTGLQQNFDVLMTNKSIRTETRVALLTMQAVAILTAEQIDDLAERHQFDFCFLKTTVLHFLWVKVTAERLTNPEQDALVRVIFDSIVKSVAADATNHLEATDKDEVHQRLGSIRLFLWKDIITSDIPEPQLADNIFQNYFSVLRYQNAMGKKHSALGVTHAEPIGSPFTSLIEFVGPSVLMIPPHFYLALHFDGDNEFGINTAAFGLLISIQLWSKLVGDATWGGASRKSYERQMACVSRDPTRETLQDWVIFGMALTSVRRALPSSQTHKWHEKKLDTLPSLTEKVDSLERSVQYMSKRFDEFEKEMKLQKTEIKDLSKRVRQMEEKEELNRVVQEQLQQEVNDLEFWGRRLNLEIHGIPAVQGENLLTSLNWLADKLEVPHLTESDVTSVHRLPAKQGHVPGIIVRFTRQQNRDEWLKGKNKLKGSTPRVFIQENLTRYNRELLRATKDQAKEKNYAFTWYTNGKVLVRRTEGARAIHIKSRDDLNQL</sequence>
<evidence type="ECO:0000313" key="2">
    <source>
        <dbReference type="Proteomes" id="UP000805193"/>
    </source>
</evidence>
<evidence type="ECO:0000313" key="1">
    <source>
        <dbReference type="EMBL" id="KAG0431749.1"/>
    </source>
</evidence>
<dbReference type="Proteomes" id="UP000805193">
    <property type="component" value="Unassembled WGS sequence"/>
</dbReference>
<dbReference type="EMBL" id="JABSTQ010009199">
    <property type="protein sequence ID" value="KAG0431749.1"/>
    <property type="molecule type" value="Genomic_DNA"/>
</dbReference>
<protein>
    <submittedName>
        <fullName evidence="1">Uncharacterized protein</fullName>
    </submittedName>
</protein>
<organism evidence="1 2">
    <name type="scientific">Ixodes persulcatus</name>
    <name type="common">Taiga tick</name>
    <dbReference type="NCBI Taxonomy" id="34615"/>
    <lineage>
        <taxon>Eukaryota</taxon>
        <taxon>Metazoa</taxon>
        <taxon>Ecdysozoa</taxon>
        <taxon>Arthropoda</taxon>
        <taxon>Chelicerata</taxon>
        <taxon>Arachnida</taxon>
        <taxon>Acari</taxon>
        <taxon>Parasitiformes</taxon>
        <taxon>Ixodida</taxon>
        <taxon>Ixodoidea</taxon>
        <taxon>Ixodidae</taxon>
        <taxon>Ixodinae</taxon>
        <taxon>Ixodes</taxon>
    </lineage>
</organism>
<proteinExistence type="predicted"/>
<reference evidence="1 2" key="1">
    <citation type="journal article" date="2020" name="Cell">
        <title>Large-Scale Comparative Analyses of Tick Genomes Elucidate Their Genetic Diversity and Vector Capacities.</title>
        <authorList>
            <consortium name="Tick Genome and Microbiome Consortium (TIGMIC)"/>
            <person name="Jia N."/>
            <person name="Wang J."/>
            <person name="Shi W."/>
            <person name="Du L."/>
            <person name="Sun Y."/>
            <person name="Zhan W."/>
            <person name="Jiang J.F."/>
            <person name="Wang Q."/>
            <person name="Zhang B."/>
            <person name="Ji P."/>
            <person name="Bell-Sakyi L."/>
            <person name="Cui X.M."/>
            <person name="Yuan T.T."/>
            <person name="Jiang B.G."/>
            <person name="Yang W.F."/>
            <person name="Lam T.T."/>
            <person name="Chang Q.C."/>
            <person name="Ding S.J."/>
            <person name="Wang X.J."/>
            <person name="Zhu J.G."/>
            <person name="Ruan X.D."/>
            <person name="Zhao L."/>
            <person name="Wei J.T."/>
            <person name="Ye R.Z."/>
            <person name="Que T.C."/>
            <person name="Du C.H."/>
            <person name="Zhou Y.H."/>
            <person name="Cheng J.X."/>
            <person name="Dai P.F."/>
            <person name="Guo W.B."/>
            <person name="Han X.H."/>
            <person name="Huang E.J."/>
            <person name="Li L.F."/>
            <person name="Wei W."/>
            <person name="Gao Y.C."/>
            <person name="Liu J.Z."/>
            <person name="Shao H.Z."/>
            <person name="Wang X."/>
            <person name="Wang C.C."/>
            <person name="Yang T.C."/>
            <person name="Huo Q.B."/>
            <person name="Li W."/>
            <person name="Chen H.Y."/>
            <person name="Chen S.E."/>
            <person name="Zhou L.G."/>
            <person name="Ni X.B."/>
            <person name="Tian J.H."/>
            <person name="Sheng Y."/>
            <person name="Liu T."/>
            <person name="Pan Y.S."/>
            <person name="Xia L.Y."/>
            <person name="Li J."/>
            <person name="Zhao F."/>
            <person name="Cao W.C."/>
        </authorList>
    </citation>
    <scope>NUCLEOTIDE SEQUENCE [LARGE SCALE GENOMIC DNA]</scope>
    <source>
        <strain evidence="1">Iper-2018</strain>
    </source>
</reference>
<gene>
    <name evidence="1" type="ORF">HPB47_021490</name>
</gene>
<comment type="caution">
    <text evidence="1">The sequence shown here is derived from an EMBL/GenBank/DDBJ whole genome shotgun (WGS) entry which is preliminary data.</text>
</comment>
<name>A0AC60QCE5_IXOPE</name>